<dbReference type="InterPro" id="IPR029071">
    <property type="entry name" value="Ubiquitin-like_domsf"/>
</dbReference>
<evidence type="ECO:0000256" key="2">
    <source>
        <dbReference type="ARBA" id="ARBA00022490"/>
    </source>
</evidence>
<keyword evidence="5" id="KW-0175">Coiled coil</keyword>
<dbReference type="InterPro" id="IPR036859">
    <property type="entry name" value="CAP-Gly_dom_sf"/>
</dbReference>
<gene>
    <name evidence="8" type="primary">LOC100369796</name>
</gene>
<evidence type="ECO:0000256" key="3">
    <source>
        <dbReference type="ARBA" id="ARBA00023186"/>
    </source>
</evidence>
<evidence type="ECO:0000256" key="5">
    <source>
        <dbReference type="SAM" id="Coils"/>
    </source>
</evidence>
<dbReference type="CDD" id="cd01789">
    <property type="entry name" value="Ubl_TBCB"/>
    <property type="match status" value="1"/>
</dbReference>
<dbReference type="SUPFAM" id="SSF54236">
    <property type="entry name" value="Ubiquitin-like"/>
    <property type="match status" value="1"/>
</dbReference>
<dbReference type="SMART" id="SM01052">
    <property type="entry name" value="CAP_GLY"/>
    <property type="match status" value="1"/>
</dbReference>
<keyword evidence="3" id="KW-0143">Chaperone</keyword>
<proteinExistence type="inferred from homology"/>
<feature type="coiled-coil region" evidence="5">
    <location>
        <begin position="134"/>
        <end position="161"/>
    </location>
</feature>
<sequence>MAEFSVVTQSQVTVQITSSATSFASERRFPKSIRIGELKGKLELITGCSTAGMLLEVFDKNDKLIVKLSDDIAMLGSYPVDDGMRIHVHDPTQTVGAFEDVSKVEKFELSKEEYSKRSDSVLAFKKKMKMGQFAEVDEEEKARLEKEAQEKLENEKKLADQIKVGSRCEVNNPKNPPVKRGTVMYVGTTEFSSGLWVGVKYDEPLGKNDGSVKGKRYFECQMKYGGFVKPAHITVGDFPEDDLGFEDEM</sequence>
<evidence type="ECO:0000259" key="6">
    <source>
        <dbReference type="PROSITE" id="PS50245"/>
    </source>
</evidence>
<protein>
    <submittedName>
        <fullName evidence="8">Tubulin-folding cofactor B-like</fullName>
    </submittedName>
</protein>
<dbReference type="Gene3D" id="3.10.20.90">
    <property type="entry name" value="Phosphatidylinositol 3-kinase Catalytic Subunit, Chain A, domain 1"/>
    <property type="match status" value="1"/>
</dbReference>
<dbReference type="SUPFAM" id="SSF74924">
    <property type="entry name" value="Cap-Gly domain"/>
    <property type="match status" value="1"/>
</dbReference>
<dbReference type="InterPro" id="IPR045172">
    <property type="entry name" value="TBCB_Ubl"/>
</dbReference>
<reference evidence="8" key="1">
    <citation type="submission" date="2025-08" db="UniProtKB">
        <authorList>
            <consortium name="RefSeq"/>
        </authorList>
    </citation>
    <scope>IDENTIFICATION</scope>
    <source>
        <tissue evidence="8">Testes</tissue>
    </source>
</reference>
<comment type="similarity">
    <text evidence="4">Belongs to the TBCB family.</text>
</comment>
<dbReference type="InterPro" id="IPR000938">
    <property type="entry name" value="CAP-Gly_domain"/>
</dbReference>
<organism evidence="7 8">
    <name type="scientific">Saccoglossus kowalevskii</name>
    <name type="common">Acorn worm</name>
    <dbReference type="NCBI Taxonomy" id="10224"/>
    <lineage>
        <taxon>Eukaryota</taxon>
        <taxon>Metazoa</taxon>
        <taxon>Hemichordata</taxon>
        <taxon>Enteropneusta</taxon>
        <taxon>Harrimaniidae</taxon>
        <taxon>Saccoglossus</taxon>
    </lineage>
</organism>
<dbReference type="PANTHER" id="PTHR18916:SF85">
    <property type="entry name" value="TUBULIN-FOLDING COFACTOR B"/>
    <property type="match status" value="1"/>
</dbReference>
<dbReference type="InterPro" id="IPR000626">
    <property type="entry name" value="Ubiquitin-like_dom"/>
</dbReference>
<dbReference type="Gene3D" id="2.30.30.190">
    <property type="entry name" value="CAP Gly-rich-like domain"/>
    <property type="match status" value="1"/>
</dbReference>
<dbReference type="RefSeq" id="XP_002741744.1">
    <property type="nucleotide sequence ID" value="XM_002741698.2"/>
</dbReference>
<dbReference type="Pfam" id="PF14560">
    <property type="entry name" value="Ubiquitin_2"/>
    <property type="match status" value="1"/>
</dbReference>
<dbReference type="GeneID" id="100369796"/>
<dbReference type="PANTHER" id="PTHR18916">
    <property type="entry name" value="DYNACTIN 1-RELATED MICROTUBULE-BINDING"/>
    <property type="match status" value="1"/>
</dbReference>
<accession>A0ABM0H0Y0</accession>
<comment type="subcellular location">
    <subcellularLocation>
        <location evidence="1">Cytoplasm</location>
    </subcellularLocation>
</comment>
<name>A0ABM0H0Y0_SACKO</name>
<keyword evidence="7" id="KW-1185">Reference proteome</keyword>
<evidence type="ECO:0000256" key="1">
    <source>
        <dbReference type="ARBA" id="ARBA00004496"/>
    </source>
</evidence>
<keyword evidence="2" id="KW-0963">Cytoplasm</keyword>
<dbReference type="PROSITE" id="PS00845">
    <property type="entry name" value="CAP_GLY_1"/>
    <property type="match status" value="1"/>
</dbReference>
<dbReference type="Proteomes" id="UP000694865">
    <property type="component" value="Unplaced"/>
</dbReference>
<dbReference type="PROSITE" id="PS50245">
    <property type="entry name" value="CAP_GLY_2"/>
    <property type="match status" value="1"/>
</dbReference>
<dbReference type="Pfam" id="PF01302">
    <property type="entry name" value="CAP_GLY"/>
    <property type="match status" value="1"/>
</dbReference>
<evidence type="ECO:0000313" key="8">
    <source>
        <dbReference type="RefSeq" id="XP_002741744.1"/>
    </source>
</evidence>
<feature type="domain" description="CAP-Gly" evidence="6">
    <location>
        <begin position="187"/>
        <end position="229"/>
    </location>
</feature>
<evidence type="ECO:0000256" key="4">
    <source>
        <dbReference type="ARBA" id="ARBA00025779"/>
    </source>
</evidence>
<evidence type="ECO:0000313" key="7">
    <source>
        <dbReference type="Proteomes" id="UP000694865"/>
    </source>
</evidence>